<evidence type="ECO:0000313" key="2">
    <source>
        <dbReference type="EMBL" id="ADU21365.1"/>
    </source>
</evidence>
<reference evidence="2 3" key="1">
    <citation type="journal article" date="2011" name="J. Bacteriol.">
        <title>Complete genome of the cellulolytic ruminal bacterium Ruminococcus albus 7.</title>
        <authorList>
            <person name="Suen G."/>
            <person name="Stevenson D.M."/>
            <person name="Bruce D.C."/>
            <person name="Chertkov O."/>
            <person name="Copeland A."/>
            <person name="Cheng J.F."/>
            <person name="Detter C."/>
            <person name="Detter J.C."/>
            <person name="Goodwin L.A."/>
            <person name="Han C.S."/>
            <person name="Hauser L.J."/>
            <person name="Ivanova N.N."/>
            <person name="Kyrpides N.C."/>
            <person name="Land M.L."/>
            <person name="Lapidus A."/>
            <person name="Lucas S."/>
            <person name="Ovchinnikova G."/>
            <person name="Pitluck S."/>
            <person name="Tapia R."/>
            <person name="Woyke T."/>
            <person name="Boyum J."/>
            <person name="Mead D."/>
            <person name="Weimer P.J."/>
        </authorList>
    </citation>
    <scope>NUCLEOTIDE SEQUENCE [LARGE SCALE GENOMIC DNA]</scope>
    <source>
        <strain evidence="3">ATCC 27210 / DSM 20455 / JCM 14654 / NCDO 2250 / 7</strain>
    </source>
</reference>
<sequence>MINSTIERLRAMKMNSMAAELERQLEDADSYKQLGFEDRLSLLVDAEWNRRQNNKLVRYIRNAHFSDANATIEGIEYIEDRHLDKSKMLRFATCNYVDEGRHIILMGASGNGKTYIACALGNAACRKFKTVRYIRLPELLDELSIARTNGEFAKVIKAYKKVDLLILDEWLIRKLAPNDAYNLLEIIEARIEKSMIFCTQYHAEGWYERINPDPENDSPISDAIIDRIINTAYPVMIDGEISMRKRHGLPEGAEP</sequence>
<dbReference type="GO" id="GO:0006260">
    <property type="term" value="P:DNA replication"/>
    <property type="evidence" value="ECO:0007669"/>
    <property type="project" value="TreeGrafter"/>
</dbReference>
<dbReference type="HOGENOM" id="CLU_062999_7_0_9"/>
<dbReference type="Gene3D" id="3.40.50.300">
    <property type="entry name" value="P-loop containing nucleotide triphosphate hydrolases"/>
    <property type="match status" value="1"/>
</dbReference>
<organism evidence="2 3">
    <name type="scientific">Ruminococcus albus (strain ATCC 27210 / DSM 20455 / JCM 14654 / NCDO 2250 / 7)</name>
    <dbReference type="NCBI Taxonomy" id="697329"/>
    <lineage>
        <taxon>Bacteria</taxon>
        <taxon>Bacillati</taxon>
        <taxon>Bacillota</taxon>
        <taxon>Clostridia</taxon>
        <taxon>Eubacteriales</taxon>
        <taxon>Oscillospiraceae</taxon>
        <taxon>Ruminococcus</taxon>
    </lineage>
</organism>
<name>E6UIR3_RUMA7</name>
<dbReference type="SUPFAM" id="SSF52540">
    <property type="entry name" value="P-loop containing nucleoside triphosphate hydrolases"/>
    <property type="match status" value="1"/>
</dbReference>
<evidence type="ECO:0000259" key="1">
    <source>
        <dbReference type="Pfam" id="PF01695"/>
    </source>
</evidence>
<dbReference type="GO" id="GO:0005524">
    <property type="term" value="F:ATP binding"/>
    <property type="evidence" value="ECO:0007669"/>
    <property type="project" value="UniProtKB-KW"/>
</dbReference>
<dbReference type="PIRSF" id="PIRSF003073">
    <property type="entry name" value="DNAC_TnpB_IstB"/>
    <property type="match status" value="1"/>
</dbReference>
<dbReference type="STRING" id="697329.Rumal_0837"/>
<dbReference type="EMBL" id="CP002403">
    <property type="protein sequence ID" value="ADU21365.1"/>
    <property type="molecule type" value="Genomic_DNA"/>
</dbReference>
<gene>
    <name evidence="2" type="ordered locus">Rumal_0837</name>
</gene>
<dbReference type="InterPro" id="IPR027417">
    <property type="entry name" value="P-loop_NTPase"/>
</dbReference>
<accession>E6UIR3</accession>
<evidence type="ECO:0000313" key="3">
    <source>
        <dbReference type="Proteomes" id="UP000006919"/>
    </source>
</evidence>
<keyword evidence="2" id="KW-0067">ATP-binding</keyword>
<protein>
    <submittedName>
        <fullName evidence="2">IstB domain protein ATP-binding protein</fullName>
    </submittedName>
</protein>
<dbReference type="PANTHER" id="PTHR30050">
    <property type="entry name" value="CHROMOSOMAL REPLICATION INITIATOR PROTEIN DNAA"/>
    <property type="match status" value="1"/>
</dbReference>
<dbReference type="Proteomes" id="UP000006919">
    <property type="component" value="Chromosome"/>
</dbReference>
<keyword evidence="2" id="KW-0547">Nucleotide-binding</keyword>
<dbReference type="RefSeq" id="WP_013497547.1">
    <property type="nucleotide sequence ID" value="NC_014833.1"/>
</dbReference>
<dbReference type="CDD" id="cd00009">
    <property type="entry name" value="AAA"/>
    <property type="match status" value="1"/>
</dbReference>
<dbReference type="InterPro" id="IPR002611">
    <property type="entry name" value="IstB_ATP-bd"/>
</dbReference>
<dbReference type="Pfam" id="PF01695">
    <property type="entry name" value="IstB_IS21"/>
    <property type="match status" value="1"/>
</dbReference>
<dbReference type="KEGG" id="ral:Rumal_0837"/>
<dbReference type="InterPro" id="IPR028350">
    <property type="entry name" value="DNAC/IstB-like"/>
</dbReference>
<feature type="domain" description="IstB-like ATP-binding" evidence="1">
    <location>
        <begin position="9"/>
        <end position="247"/>
    </location>
</feature>
<proteinExistence type="predicted"/>
<dbReference type="eggNOG" id="COG1484">
    <property type="taxonomic scope" value="Bacteria"/>
</dbReference>
<dbReference type="PANTHER" id="PTHR30050:SF4">
    <property type="entry name" value="ATP-BINDING PROTEIN RV3427C IN INSERTION SEQUENCE-RELATED"/>
    <property type="match status" value="1"/>
</dbReference>
<dbReference type="AlphaFoldDB" id="E6UIR3"/>